<feature type="region of interest" description="Disordered" evidence="1">
    <location>
        <begin position="35"/>
        <end position="65"/>
    </location>
</feature>
<gene>
    <name evidence="2" type="ORF">CEXT_811921</name>
</gene>
<sequence length="100" mass="10758">MLALRQLRFEKERRRECPGSSPPLLPAVLCCFPSSVSSSELDDSWPNMAGTGGDAGPPAPRQGRAEAVRWAPVHLGQVEVLAEFALQLQGELGSHGTHLK</sequence>
<dbReference type="EMBL" id="BPLR01010034">
    <property type="protein sequence ID" value="GIY36353.1"/>
    <property type="molecule type" value="Genomic_DNA"/>
</dbReference>
<protein>
    <submittedName>
        <fullName evidence="2">Uncharacterized protein</fullName>
    </submittedName>
</protein>
<evidence type="ECO:0000256" key="1">
    <source>
        <dbReference type="SAM" id="MobiDB-lite"/>
    </source>
</evidence>
<accession>A0AAV4SPI8</accession>
<comment type="caution">
    <text evidence="2">The sequence shown here is derived from an EMBL/GenBank/DDBJ whole genome shotgun (WGS) entry which is preliminary data.</text>
</comment>
<proteinExistence type="predicted"/>
<name>A0AAV4SPI8_CAEEX</name>
<organism evidence="2 3">
    <name type="scientific">Caerostris extrusa</name>
    <name type="common">Bark spider</name>
    <name type="synonym">Caerostris bankana</name>
    <dbReference type="NCBI Taxonomy" id="172846"/>
    <lineage>
        <taxon>Eukaryota</taxon>
        <taxon>Metazoa</taxon>
        <taxon>Ecdysozoa</taxon>
        <taxon>Arthropoda</taxon>
        <taxon>Chelicerata</taxon>
        <taxon>Arachnida</taxon>
        <taxon>Araneae</taxon>
        <taxon>Araneomorphae</taxon>
        <taxon>Entelegynae</taxon>
        <taxon>Araneoidea</taxon>
        <taxon>Araneidae</taxon>
        <taxon>Caerostris</taxon>
    </lineage>
</organism>
<evidence type="ECO:0000313" key="3">
    <source>
        <dbReference type="Proteomes" id="UP001054945"/>
    </source>
</evidence>
<keyword evidence="3" id="KW-1185">Reference proteome</keyword>
<dbReference type="AlphaFoldDB" id="A0AAV4SPI8"/>
<dbReference type="Proteomes" id="UP001054945">
    <property type="component" value="Unassembled WGS sequence"/>
</dbReference>
<reference evidence="2 3" key="1">
    <citation type="submission" date="2021-06" db="EMBL/GenBank/DDBJ databases">
        <title>Caerostris extrusa draft genome.</title>
        <authorList>
            <person name="Kono N."/>
            <person name="Arakawa K."/>
        </authorList>
    </citation>
    <scope>NUCLEOTIDE SEQUENCE [LARGE SCALE GENOMIC DNA]</scope>
</reference>
<evidence type="ECO:0000313" key="2">
    <source>
        <dbReference type="EMBL" id="GIY36353.1"/>
    </source>
</evidence>